<protein>
    <submittedName>
        <fullName evidence="1">Uncharacterized protein</fullName>
    </submittedName>
</protein>
<evidence type="ECO:0000313" key="2">
    <source>
        <dbReference type="Proteomes" id="UP000823561"/>
    </source>
</evidence>
<dbReference type="Proteomes" id="UP000823561">
    <property type="component" value="Chromosome 11"/>
</dbReference>
<proteinExistence type="predicted"/>
<keyword evidence="2" id="KW-1185">Reference proteome</keyword>
<dbReference type="AlphaFoldDB" id="A0AAV6GER4"/>
<accession>A0AAV6GER4</accession>
<gene>
    <name evidence="1" type="ORF">AALO_G00153950</name>
</gene>
<evidence type="ECO:0000313" key="1">
    <source>
        <dbReference type="EMBL" id="KAG5273653.1"/>
    </source>
</evidence>
<sequence length="76" mass="8170">MPVCSSLSPKGPICQPLVHQGLLVEKLAERVGPGDSFTSRCRAQRMRARAATSAPLTHMAHMEPCSQLWKGILTAG</sequence>
<reference evidence="1" key="1">
    <citation type="submission" date="2020-10" db="EMBL/GenBank/DDBJ databases">
        <title>Chromosome-scale genome assembly of the Allis shad, Alosa alosa.</title>
        <authorList>
            <person name="Margot Z."/>
            <person name="Christophe K."/>
            <person name="Cabau C."/>
            <person name="Louis A."/>
            <person name="Berthelot C."/>
            <person name="Parey E."/>
            <person name="Roest Crollius H."/>
            <person name="Montfort J."/>
            <person name="Robinson-Rechavi M."/>
            <person name="Bucao C."/>
            <person name="Bouchez O."/>
            <person name="Gislard M."/>
            <person name="Lluch J."/>
            <person name="Milhes M."/>
            <person name="Lampietro C."/>
            <person name="Lopez Roques C."/>
            <person name="Donnadieu C."/>
            <person name="Braasch I."/>
            <person name="Desvignes T."/>
            <person name="Postlethwait J."/>
            <person name="Bobe J."/>
            <person name="Guiguen Y."/>
        </authorList>
    </citation>
    <scope>NUCLEOTIDE SEQUENCE</scope>
    <source>
        <strain evidence="1">M-15738</strain>
        <tissue evidence="1">Blood</tissue>
    </source>
</reference>
<dbReference type="EMBL" id="JADWDJ010000011">
    <property type="protein sequence ID" value="KAG5273653.1"/>
    <property type="molecule type" value="Genomic_DNA"/>
</dbReference>
<name>A0AAV6GER4_9TELE</name>
<comment type="caution">
    <text evidence="1">The sequence shown here is derived from an EMBL/GenBank/DDBJ whole genome shotgun (WGS) entry which is preliminary data.</text>
</comment>
<organism evidence="1 2">
    <name type="scientific">Alosa alosa</name>
    <name type="common">allis shad</name>
    <dbReference type="NCBI Taxonomy" id="278164"/>
    <lineage>
        <taxon>Eukaryota</taxon>
        <taxon>Metazoa</taxon>
        <taxon>Chordata</taxon>
        <taxon>Craniata</taxon>
        <taxon>Vertebrata</taxon>
        <taxon>Euteleostomi</taxon>
        <taxon>Actinopterygii</taxon>
        <taxon>Neopterygii</taxon>
        <taxon>Teleostei</taxon>
        <taxon>Clupei</taxon>
        <taxon>Clupeiformes</taxon>
        <taxon>Clupeoidei</taxon>
        <taxon>Clupeidae</taxon>
        <taxon>Alosa</taxon>
    </lineage>
</organism>